<dbReference type="Proteomes" id="UP000290289">
    <property type="component" value="Chromosome 1"/>
</dbReference>
<keyword evidence="8" id="KW-0675">Receptor</keyword>
<accession>A0A498KQU5</accession>
<keyword evidence="13" id="KW-1185">Reference proteome</keyword>
<organism evidence="12 13">
    <name type="scientific">Malus domestica</name>
    <name type="common">Apple</name>
    <name type="synonym">Pyrus malus</name>
    <dbReference type="NCBI Taxonomy" id="3750"/>
    <lineage>
        <taxon>Eukaryota</taxon>
        <taxon>Viridiplantae</taxon>
        <taxon>Streptophyta</taxon>
        <taxon>Embryophyta</taxon>
        <taxon>Tracheophyta</taxon>
        <taxon>Spermatophyta</taxon>
        <taxon>Magnoliopsida</taxon>
        <taxon>eudicotyledons</taxon>
        <taxon>Gunneridae</taxon>
        <taxon>Pentapetalae</taxon>
        <taxon>rosids</taxon>
        <taxon>fabids</taxon>
        <taxon>Rosales</taxon>
        <taxon>Rosaceae</taxon>
        <taxon>Amygdaloideae</taxon>
        <taxon>Maleae</taxon>
        <taxon>Malus</taxon>
    </lineage>
</organism>
<dbReference type="PANTHER" id="PTHR48063:SF101">
    <property type="entry name" value="LRR RECEPTOR-LIKE SERINE_THREONINE-PROTEIN KINASE FLS2"/>
    <property type="match status" value="1"/>
</dbReference>
<dbReference type="SUPFAM" id="SSF52058">
    <property type="entry name" value="L domain-like"/>
    <property type="match status" value="1"/>
</dbReference>
<comment type="subcellular location">
    <subcellularLocation>
        <location evidence="1">Membrane</location>
        <topology evidence="1">Single-pass type I membrane protein</topology>
    </subcellularLocation>
</comment>
<comment type="caution">
    <text evidence="12">The sequence shown here is derived from an EMBL/GenBank/DDBJ whole genome shotgun (WGS) entry which is preliminary data.</text>
</comment>
<evidence type="ECO:0000256" key="5">
    <source>
        <dbReference type="ARBA" id="ARBA00022737"/>
    </source>
</evidence>
<dbReference type="Pfam" id="PF08263">
    <property type="entry name" value="LRRNT_2"/>
    <property type="match status" value="1"/>
</dbReference>
<evidence type="ECO:0000256" key="6">
    <source>
        <dbReference type="ARBA" id="ARBA00022989"/>
    </source>
</evidence>
<keyword evidence="2" id="KW-0433">Leucine-rich repeat</keyword>
<keyword evidence="4" id="KW-0732">Signal</keyword>
<evidence type="ECO:0000256" key="10">
    <source>
        <dbReference type="SAM" id="Phobius"/>
    </source>
</evidence>
<protein>
    <recommendedName>
        <fullName evidence="11">Leucine-rich repeat-containing N-terminal plant-type domain-containing protein</fullName>
    </recommendedName>
</protein>
<proteinExistence type="predicted"/>
<feature type="domain" description="Leucine-rich repeat-containing N-terminal plant-type" evidence="11">
    <location>
        <begin position="98"/>
        <end position="139"/>
    </location>
</feature>
<evidence type="ECO:0000256" key="1">
    <source>
        <dbReference type="ARBA" id="ARBA00004479"/>
    </source>
</evidence>
<dbReference type="InterPro" id="IPR046956">
    <property type="entry name" value="RLP23-like"/>
</dbReference>
<dbReference type="STRING" id="3750.A0A498KQU5"/>
<feature type="transmembrane region" description="Helical" evidence="10">
    <location>
        <begin position="20"/>
        <end position="38"/>
    </location>
</feature>
<evidence type="ECO:0000313" key="13">
    <source>
        <dbReference type="Proteomes" id="UP000290289"/>
    </source>
</evidence>
<evidence type="ECO:0000313" key="12">
    <source>
        <dbReference type="EMBL" id="RXI08085.1"/>
    </source>
</evidence>
<dbReference type="EMBL" id="RDQH01000327">
    <property type="protein sequence ID" value="RXI08085.1"/>
    <property type="molecule type" value="Genomic_DNA"/>
</dbReference>
<sequence length="455" mass="50767">MHWLGVSCGVSCCGMLHFQITFQFPITEPIYFFFFIVVEMQGEGIRCLKLFHVSIFVVLILLQYCNLSLSLEFNNISSGVVGHKHIAKVLKVIRCIEREREALLAIKQDLVDDYNSLSSWGSEAQKQDCCASWVGVYCDEYTGHVVKLDLSGGYFLGGRISSQVGNLTHLQYFDFNGNDFNNVENLNSWLPRLSSLTYLDLSYNNLSNVPDWLEIVSKLPKLTNLTLIGCGLSSPAIHSSTLFNINSSKSLAHVDLSFNQLTSSSIFVWLSNFSTSLVQLGLSRNNFTGSLPDVFGNMSSLAYLDLSYNQIEGGIPQSFSELCSLQALLFRNNILSIQLSKLVQTLMSTCPDKNSLETLSLSNNSLSESIPNLKNFSYQKLGRIPASLARIDPFRFLGLSYNNFYEKIPIGTQLQNFDPSVLAGNPQHCGPPLQKCVLINRKLCSLVMTKKIMSL</sequence>
<keyword evidence="5" id="KW-0677">Repeat</keyword>
<evidence type="ECO:0000256" key="3">
    <source>
        <dbReference type="ARBA" id="ARBA00022692"/>
    </source>
</evidence>
<dbReference type="InterPro" id="IPR032675">
    <property type="entry name" value="LRR_dom_sf"/>
</dbReference>
<dbReference type="InterPro" id="IPR001611">
    <property type="entry name" value="Leu-rich_rpt"/>
</dbReference>
<evidence type="ECO:0000259" key="11">
    <source>
        <dbReference type="Pfam" id="PF08263"/>
    </source>
</evidence>
<keyword evidence="6 10" id="KW-1133">Transmembrane helix</keyword>
<dbReference type="Pfam" id="PF00560">
    <property type="entry name" value="LRR_1"/>
    <property type="match status" value="2"/>
</dbReference>
<keyword evidence="3 10" id="KW-0812">Transmembrane</keyword>
<dbReference type="GO" id="GO:0016020">
    <property type="term" value="C:membrane"/>
    <property type="evidence" value="ECO:0007669"/>
    <property type="project" value="UniProtKB-SubCell"/>
</dbReference>
<evidence type="ECO:0000256" key="2">
    <source>
        <dbReference type="ARBA" id="ARBA00022614"/>
    </source>
</evidence>
<keyword evidence="7 10" id="KW-0472">Membrane</keyword>
<evidence type="ECO:0000256" key="8">
    <source>
        <dbReference type="ARBA" id="ARBA00023170"/>
    </source>
</evidence>
<evidence type="ECO:0000256" key="4">
    <source>
        <dbReference type="ARBA" id="ARBA00022729"/>
    </source>
</evidence>
<name>A0A498KQU5_MALDO</name>
<dbReference type="InterPro" id="IPR013210">
    <property type="entry name" value="LRR_N_plant-typ"/>
</dbReference>
<dbReference type="AlphaFoldDB" id="A0A498KQU5"/>
<evidence type="ECO:0000256" key="9">
    <source>
        <dbReference type="ARBA" id="ARBA00023180"/>
    </source>
</evidence>
<dbReference type="PRINTS" id="PR00019">
    <property type="entry name" value="LEURICHRPT"/>
</dbReference>
<gene>
    <name evidence="12" type="ORF">DVH24_014651</name>
</gene>
<feature type="transmembrane region" description="Helical" evidence="10">
    <location>
        <begin position="50"/>
        <end position="69"/>
    </location>
</feature>
<evidence type="ECO:0000256" key="7">
    <source>
        <dbReference type="ARBA" id="ARBA00023136"/>
    </source>
</evidence>
<dbReference type="PROSITE" id="PS51450">
    <property type="entry name" value="LRR"/>
    <property type="match status" value="2"/>
</dbReference>
<dbReference type="PANTHER" id="PTHR48063">
    <property type="entry name" value="LRR RECEPTOR-LIKE KINASE"/>
    <property type="match status" value="1"/>
</dbReference>
<keyword evidence="9" id="KW-0325">Glycoprotein</keyword>
<dbReference type="Pfam" id="PF13855">
    <property type="entry name" value="LRR_8"/>
    <property type="match status" value="1"/>
</dbReference>
<dbReference type="Gene3D" id="3.80.10.10">
    <property type="entry name" value="Ribonuclease Inhibitor"/>
    <property type="match status" value="2"/>
</dbReference>
<reference evidence="12 13" key="1">
    <citation type="submission" date="2018-10" db="EMBL/GenBank/DDBJ databases">
        <title>A high-quality apple genome assembly.</title>
        <authorList>
            <person name="Hu J."/>
        </authorList>
    </citation>
    <scope>NUCLEOTIDE SEQUENCE [LARGE SCALE GENOMIC DNA]</scope>
    <source>
        <strain evidence="13">cv. HFTH1</strain>
        <tissue evidence="12">Young leaf</tissue>
    </source>
</reference>